<dbReference type="RefSeq" id="WP_275227188.1">
    <property type="nucleotide sequence ID" value="NZ_JARESE010000013.1"/>
</dbReference>
<evidence type="ECO:0000256" key="3">
    <source>
        <dbReference type="ARBA" id="ARBA00023172"/>
    </source>
</evidence>
<dbReference type="InterPro" id="IPR050808">
    <property type="entry name" value="Phage_Integrase"/>
</dbReference>
<dbReference type="InterPro" id="IPR011010">
    <property type="entry name" value="DNA_brk_join_enz"/>
</dbReference>
<feature type="non-terminal residue" evidence="5">
    <location>
        <position position="1"/>
    </location>
</feature>
<sequence>PAAQLGRAMARARPPRPQPALTSIEECRALIAACEYARARVSVLLASRFLALTAVRLEAVRGMRWSEIEPDEDREGLQGRWIWRVPPARMKLARAKKQDARFAHLVPLSAEAVAVLRAAANSYPGDANLHSLPANLHALVFPGRDGVTPIGEGAIGALYARAGFAGRHVPHGWRSSFSTILNETMPPEWRADIDRALAHSPKDKVEAAYNRAAQLGRRRQLFDRWGALLAG</sequence>
<gene>
    <name evidence="5" type="ORF">PYV00_05080</name>
</gene>
<dbReference type="CDD" id="cd00801">
    <property type="entry name" value="INT_P4_C"/>
    <property type="match status" value="1"/>
</dbReference>
<dbReference type="PANTHER" id="PTHR30629:SF2">
    <property type="entry name" value="PROPHAGE INTEGRASE INTS-RELATED"/>
    <property type="match status" value="1"/>
</dbReference>
<feature type="domain" description="Tyr recombinase" evidence="4">
    <location>
        <begin position="25"/>
        <end position="213"/>
    </location>
</feature>
<dbReference type="SUPFAM" id="SSF56349">
    <property type="entry name" value="DNA breaking-rejoining enzymes"/>
    <property type="match status" value="1"/>
</dbReference>
<comment type="caution">
    <text evidence="5">The sequence shown here is derived from an EMBL/GenBank/DDBJ whole genome shotgun (WGS) entry which is preliminary data.</text>
</comment>
<reference evidence="5 6" key="1">
    <citation type="submission" date="2023-03" db="EMBL/GenBank/DDBJ databases">
        <title>NovoSphingobium album sp. nov. isolated from polycyclic aromatic hydrocarbons- and heavy-metal polluted soil.</title>
        <authorList>
            <person name="Liu Z."/>
            <person name="Wang K."/>
        </authorList>
    </citation>
    <scope>NUCLEOTIDE SEQUENCE [LARGE SCALE GENOMIC DNA]</scope>
    <source>
        <strain evidence="5 6">H3SJ31-1</strain>
    </source>
</reference>
<dbReference type="InterPro" id="IPR013762">
    <property type="entry name" value="Integrase-like_cat_sf"/>
</dbReference>
<dbReference type="Pfam" id="PF00589">
    <property type="entry name" value="Phage_integrase"/>
    <property type="match status" value="1"/>
</dbReference>
<comment type="similarity">
    <text evidence="1">Belongs to the 'phage' integrase family.</text>
</comment>
<dbReference type="Proteomes" id="UP001216253">
    <property type="component" value="Unassembled WGS sequence"/>
</dbReference>
<evidence type="ECO:0000256" key="1">
    <source>
        <dbReference type="ARBA" id="ARBA00008857"/>
    </source>
</evidence>
<dbReference type="PANTHER" id="PTHR30629">
    <property type="entry name" value="PROPHAGE INTEGRASE"/>
    <property type="match status" value="1"/>
</dbReference>
<dbReference type="InterPro" id="IPR002104">
    <property type="entry name" value="Integrase_catalytic"/>
</dbReference>
<evidence type="ECO:0000313" key="5">
    <source>
        <dbReference type="EMBL" id="MDE8651092.1"/>
    </source>
</evidence>
<evidence type="ECO:0000259" key="4">
    <source>
        <dbReference type="Pfam" id="PF00589"/>
    </source>
</evidence>
<dbReference type="Gene3D" id="1.10.443.10">
    <property type="entry name" value="Intergrase catalytic core"/>
    <property type="match status" value="1"/>
</dbReference>
<name>A0ABT5WM37_9SPHN</name>
<dbReference type="EMBL" id="JARESE010000013">
    <property type="protein sequence ID" value="MDE8651092.1"/>
    <property type="molecule type" value="Genomic_DNA"/>
</dbReference>
<proteinExistence type="inferred from homology"/>
<protein>
    <submittedName>
        <fullName evidence="5">Site-specific integrase</fullName>
    </submittedName>
</protein>
<evidence type="ECO:0000313" key="6">
    <source>
        <dbReference type="Proteomes" id="UP001216253"/>
    </source>
</evidence>
<accession>A0ABT5WM37</accession>
<keyword evidence="2" id="KW-0229">DNA integration</keyword>
<keyword evidence="6" id="KW-1185">Reference proteome</keyword>
<keyword evidence="3" id="KW-0233">DNA recombination</keyword>
<evidence type="ECO:0000256" key="2">
    <source>
        <dbReference type="ARBA" id="ARBA00022908"/>
    </source>
</evidence>
<organism evidence="5 6">
    <name type="scientific">Novosphingobium album</name>
    <name type="common">ex Liu et al. 2023</name>
    <dbReference type="NCBI Taxonomy" id="3031130"/>
    <lineage>
        <taxon>Bacteria</taxon>
        <taxon>Pseudomonadati</taxon>
        <taxon>Pseudomonadota</taxon>
        <taxon>Alphaproteobacteria</taxon>
        <taxon>Sphingomonadales</taxon>
        <taxon>Sphingomonadaceae</taxon>
        <taxon>Novosphingobium</taxon>
    </lineage>
</organism>